<gene>
    <name evidence="2" type="primary">nfdA_2</name>
    <name evidence="2" type="ORF">AUP74_02171</name>
</gene>
<name>A0A1C9W8U2_9GAMM</name>
<evidence type="ECO:0000313" key="2">
    <source>
        <dbReference type="EMBL" id="AOS97587.1"/>
    </source>
</evidence>
<feature type="domain" description="Amidohydrolase 3" evidence="1">
    <location>
        <begin position="59"/>
        <end position="548"/>
    </location>
</feature>
<dbReference type="InterPro" id="IPR032466">
    <property type="entry name" value="Metal_Hydrolase"/>
</dbReference>
<dbReference type="STRING" id="1769779.AUP74_02171"/>
<dbReference type="GO" id="GO:0016810">
    <property type="term" value="F:hydrolase activity, acting on carbon-nitrogen (but not peptide) bonds"/>
    <property type="evidence" value="ECO:0007669"/>
    <property type="project" value="InterPro"/>
</dbReference>
<keyword evidence="2" id="KW-0378">Hydrolase</keyword>
<dbReference type="EC" id="3.5.1.91" evidence="2"/>
<dbReference type="KEGG" id="micc:AUP74_02171"/>
<dbReference type="AlphaFoldDB" id="A0A1C9W8U2"/>
<dbReference type="CDD" id="cd01300">
    <property type="entry name" value="YtcJ_like"/>
    <property type="match status" value="1"/>
</dbReference>
<accession>A0A1C9W8U2</accession>
<dbReference type="PATRIC" id="fig|1769779.3.peg.2170"/>
<dbReference type="Proteomes" id="UP000095672">
    <property type="component" value="Chromosome"/>
</dbReference>
<dbReference type="InterPro" id="IPR033932">
    <property type="entry name" value="YtcJ-like"/>
</dbReference>
<evidence type="ECO:0000259" key="1">
    <source>
        <dbReference type="Pfam" id="PF07969"/>
    </source>
</evidence>
<dbReference type="RefSeq" id="WP_069947570.1">
    <property type="nucleotide sequence ID" value="NZ_CP014143.1"/>
</dbReference>
<keyword evidence="3" id="KW-1185">Reference proteome</keyword>
<dbReference type="Gene3D" id="3.10.310.70">
    <property type="match status" value="1"/>
</dbReference>
<sequence length="554" mass="60791">MPKKKVTVFTARTVRTMDPGRPVVDAVAVLDGKVLSTGTMESMQPWLAHYDVTVDDRFKDKVIMPGFIEPHSHCWMSAGFMALPFVGPLAWPSPTGMNQPLETVDAIVDYLKELDAKEKDPKKPIFAWGYDAAKQGAPLDRKILDKVSTTRPVYILAWAPHFIYLNTPALALSKVPTDSKDPHIQKYDDGSLNGVLAEPQAVTMAMTPVLGQLAEAGGLKGLYFLAGVANRAGVTTVADLAFGALDWNAELKDHQDATSAADFPLRIRLTPIGLSLLAKHGDKAVDVVKDTQKLQTDRLFIDAIKFWSDGSYPLLGSLVNFPGYLDGSQGQHGDANMLEAMKPFWKAGYQIHTHANGDMAIDITLDALAELQKEHPRFDHRFSVEHYSMSNPMQARRLKALGGVASVNVYFIHYRSLLHRTHAYGPDRAETVARLSSLEREGVTFAFHSDYPQVVVPMLPLSAVAGAVTRIAEDGKTVIAPDEAIGVERALRAITIDAAYILGLENKIGSLEQGKFADFTILEEDPFEVDPVKIEKIRIWGTVLGGKPFQAKPI</sequence>
<dbReference type="PANTHER" id="PTHR22642:SF2">
    <property type="entry name" value="PROTEIN LONG AFTER FAR-RED 3"/>
    <property type="match status" value="1"/>
</dbReference>
<dbReference type="Gene3D" id="3.20.20.140">
    <property type="entry name" value="Metal-dependent hydrolases"/>
    <property type="match status" value="1"/>
</dbReference>
<proteinExistence type="predicted"/>
<dbReference type="SUPFAM" id="SSF51556">
    <property type="entry name" value="Metallo-dependent hydrolases"/>
    <property type="match status" value="1"/>
</dbReference>
<dbReference type="PANTHER" id="PTHR22642">
    <property type="entry name" value="IMIDAZOLONEPROPIONASE"/>
    <property type="match status" value="1"/>
</dbReference>
<dbReference type="InterPro" id="IPR011059">
    <property type="entry name" value="Metal-dep_hydrolase_composite"/>
</dbReference>
<dbReference type="InterPro" id="IPR013108">
    <property type="entry name" value="Amidohydro_3"/>
</dbReference>
<dbReference type="Pfam" id="PF07969">
    <property type="entry name" value="Amidohydro_3"/>
    <property type="match status" value="1"/>
</dbReference>
<dbReference type="OrthoDB" id="5734927at2"/>
<evidence type="ECO:0000313" key="3">
    <source>
        <dbReference type="Proteomes" id="UP000095672"/>
    </source>
</evidence>
<dbReference type="SUPFAM" id="SSF51338">
    <property type="entry name" value="Composite domain of metallo-dependent hydrolases"/>
    <property type="match status" value="1"/>
</dbReference>
<dbReference type="EMBL" id="CP014143">
    <property type="protein sequence ID" value="AOS97587.1"/>
    <property type="molecule type" value="Genomic_DNA"/>
</dbReference>
<reference evidence="3" key="1">
    <citation type="submission" date="2016-01" db="EMBL/GenBank/DDBJ databases">
        <title>Complete genome sequence of Microbulbifer sp. CCB-MM1, a halophile isolated from Matang Mangrove Forest, Perak.</title>
        <authorList>
            <person name="Moh T.H."/>
            <person name="Dinesh B."/>
            <person name="Lau N.-S."/>
            <person name="Go F."/>
            <person name="Alexander Chong S.-C."/>
        </authorList>
    </citation>
    <scope>NUCLEOTIDE SEQUENCE [LARGE SCALE GENOMIC DNA]</scope>
    <source>
        <strain evidence="3">CCB-MM1</strain>
    </source>
</reference>
<dbReference type="Gene3D" id="2.30.40.10">
    <property type="entry name" value="Urease, subunit C, domain 1"/>
    <property type="match status" value="1"/>
</dbReference>
<protein>
    <submittedName>
        <fullName evidence="2">N-substituted formamide deformylase</fullName>
        <ecNumber evidence="2">3.5.1.91</ecNumber>
    </submittedName>
</protein>
<organism evidence="2 3">
    <name type="scientific">Microbulbifer aggregans</name>
    <dbReference type="NCBI Taxonomy" id="1769779"/>
    <lineage>
        <taxon>Bacteria</taxon>
        <taxon>Pseudomonadati</taxon>
        <taxon>Pseudomonadota</taxon>
        <taxon>Gammaproteobacteria</taxon>
        <taxon>Cellvibrionales</taxon>
        <taxon>Microbulbiferaceae</taxon>
        <taxon>Microbulbifer</taxon>
    </lineage>
</organism>